<evidence type="ECO:0000313" key="1">
    <source>
        <dbReference type="EMBL" id="CAL5985912.1"/>
    </source>
</evidence>
<dbReference type="Gene3D" id="3.30.470.20">
    <property type="entry name" value="ATP-grasp fold, B domain"/>
    <property type="match status" value="1"/>
</dbReference>
<dbReference type="Proteomes" id="UP001642409">
    <property type="component" value="Unassembled WGS sequence"/>
</dbReference>
<accession>A0ABP1H7N6</accession>
<dbReference type="EMBL" id="CAXDID020000019">
    <property type="protein sequence ID" value="CAL5985912.1"/>
    <property type="molecule type" value="Genomic_DNA"/>
</dbReference>
<protein>
    <submittedName>
        <fullName evidence="1">Tubulin_tyrosine ligase-like 3</fullName>
    </submittedName>
</protein>
<comment type="caution">
    <text evidence="1">The sequence shown here is derived from an EMBL/GenBank/DDBJ whole genome shotgun (WGS) entry which is preliminary data.</text>
</comment>
<reference evidence="1 2" key="1">
    <citation type="submission" date="2024-07" db="EMBL/GenBank/DDBJ databases">
        <authorList>
            <person name="Akdeniz Z."/>
        </authorList>
    </citation>
    <scope>NUCLEOTIDE SEQUENCE [LARGE SCALE GENOMIC DNA]</scope>
</reference>
<name>A0ABP1H7N6_9EUKA</name>
<proteinExistence type="predicted"/>
<sequence>MNVDEYDLSHEKLYNVYTEGQVYQTIYVKILLQRPYWQLASTINSCSLLLSLNNNDKEVYQQRGYLQIAFNHLPNSKLLLDYMRLFQTFQNKNPTEVFKHFRFAYNLGTEFNKFKMHMSFLQSQSAVGPVKQVSAQKQALKVNAKFNGLRMVTEQEQENDKIWGKYSTNTVQTSIQRPGSAFGKVEQSLFKNNVLYQNGEKQRPMSAQVQRVASSNRPMSAQNYRNPHTQNSVGQKQLTIAELKFNPPKSPQKLKQQLFKVQVVDKSKQKQETKQEERFTLEFSYTPIEQNLQNIWTITTQPPQKITHSDQVQPFFQNPGIYAIKECESCLKYQRRELTFSVFCLLTQSGDCYVYEKTLNSMESQGFEKMFEKLNRNNQYTTMKDADHVTDNQVDNLIDTKRTFGLKLKPQMFDSVKQFIKLFKYDLVNTAPCTNSFELLQFDFQIGVWGRGKFITFLKRISQTPHLTLNSAFAWNLYPKLVDDMFALTIDKVFKTEFLQPKRYKTTFETFKKQIIPQITLRTKQSENEIEDEEIWKKLIVDNRKLEGLRWSGGRNVNLFKMILQRWNEFKPEK</sequence>
<gene>
    <name evidence="1" type="ORF">HINF_LOCUS9161</name>
</gene>
<organism evidence="1 2">
    <name type="scientific">Hexamita inflata</name>
    <dbReference type="NCBI Taxonomy" id="28002"/>
    <lineage>
        <taxon>Eukaryota</taxon>
        <taxon>Metamonada</taxon>
        <taxon>Diplomonadida</taxon>
        <taxon>Hexamitidae</taxon>
        <taxon>Hexamitinae</taxon>
        <taxon>Hexamita</taxon>
    </lineage>
</organism>
<evidence type="ECO:0000313" key="2">
    <source>
        <dbReference type="Proteomes" id="UP001642409"/>
    </source>
</evidence>
<keyword evidence="2" id="KW-1185">Reference proteome</keyword>